<keyword evidence="1" id="KW-1133">Transmembrane helix</keyword>
<dbReference type="OrthoDB" id="6050524at2"/>
<feature type="domain" description="DUF6708" evidence="2">
    <location>
        <begin position="137"/>
        <end position="317"/>
    </location>
</feature>
<dbReference type="HOGENOM" id="CLU_784965_0_0_6"/>
<name>A0A0A7S2S4_FRIPE</name>
<evidence type="ECO:0000313" key="3">
    <source>
        <dbReference type="EMBL" id="AJA45743.1"/>
    </source>
</evidence>
<dbReference type="InterPro" id="IPR046554">
    <property type="entry name" value="DUF6708"/>
</dbReference>
<protein>
    <recommendedName>
        <fullName evidence="2">DUF6708 domain-containing protein</fullName>
    </recommendedName>
</protein>
<dbReference type="Pfam" id="PF20455">
    <property type="entry name" value="DUF6708"/>
    <property type="match status" value="1"/>
</dbReference>
<reference evidence="3 4" key="1">
    <citation type="journal article" date="2014" name="Appl. Environ. Microbiol.">
        <title>Gut symbionts from distinct hosts exhibit genotoxic activity via divergent colibactin biosynthetic pathways.</title>
        <authorList>
            <person name="Engel P."/>
            <person name="Vizcaino M.I."/>
            <person name="Crawford J.M."/>
        </authorList>
    </citation>
    <scope>NUCLEOTIDE SEQUENCE [LARGE SCALE GENOMIC DNA]</scope>
    <source>
        <strain evidence="3 4">PEB0191</strain>
    </source>
</reference>
<feature type="transmembrane region" description="Helical" evidence="1">
    <location>
        <begin position="114"/>
        <end position="135"/>
    </location>
</feature>
<evidence type="ECO:0000259" key="2">
    <source>
        <dbReference type="Pfam" id="PF20455"/>
    </source>
</evidence>
<dbReference type="RefSeq" id="WP_039105652.1">
    <property type="nucleotide sequence ID" value="NZ_CP009056.1"/>
</dbReference>
<evidence type="ECO:0000313" key="4">
    <source>
        <dbReference type="Proteomes" id="UP000030901"/>
    </source>
</evidence>
<dbReference type="EMBL" id="CP009056">
    <property type="protein sequence ID" value="AJA45743.1"/>
    <property type="molecule type" value="Genomic_DNA"/>
</dbReference>
<feature type="transmembrane region" description="Helical" evidence="1">
    <location>
        <begin position="278"/>
        <end position="301"/>
    </location>
</feature>
<proteinExistence type="predicted"/>
<gene>
    <name evidence="3" type="ORF">FPB0191_01932</name>
</gene>
<keyword evidence="4" id="KW-1185">Reference proteome</keyword>
<dbReference type="AlphaFoldDB" id="A0A0A7S2S4"/>
<accession>A0A0A7S2S4</accession>
<evidence type="ECO:0000256" key="1">
    <source>
        <dbReference type="SAM" id="Phobius"/>
    </source>
</evidence>
<organism evidence="3 4">
    <name type="scientific">Frischella perrara</name>
    <dbReference type="NCBI Taxonomy" id="1267021"/>
    <lineage>
        <taxon>Bacteria</taxon>
        <taxon>Pseudomonadati</taxon>
        <taxon>Pseudomonadota</taxon>
        <taxon>Gammaproteobacteria</taxon>
        <taxon>Orbales</taxon>
        <taxon>Orbaceae</taxon>
        <taxon>Frischella</taxon>
    </lineage>
</organism>
<keyword evidence="1" id="KW-0472">Membrane</keyword>
<feature type="transmembrane region" description="Helical" evidence="1">
    <location>
        <begin position="76"/>
        <end position="94"/>
    </location>
</feature>
<sequence>MYISEWLMWFGDSVSAPIRRKWQMPKLAKHLRPSDFRRNYTKIKVSDNPRPIGPYYAYNDSYLEIRGGRGEHFRGIITLLGLVLFLIPCSYAYLAIKMIARIVTNQESDLAPAILFVSFYSLLFIIFGYFFIYYCRHICRFELFTLRHIRVRFNRVTQQVFIQRPKHCGGTVVFRWKDIMPINTDSHHSNQEQSQFVNIFYFPSYKTGLPFSDGFSIGKNTNRPQDNRDEWEFIRRYMETGLAGLPKPRLTTTLPLPFRGWQEQIKPIFDVFNQTPKLVSYLILIPSLIFILPLLSFGYFLSECLCWQFKWPEAIQEAGKIGRLKPKETQLLDYPITIWKNQVDDNS</sequence>
<keyword evidence="1" id="KW-0812">Transmembrane</keyword>
<dbReference type="Proteomes" id="UP000030901">
    <property type="component" value="Chromosome"/>
</dbReference>
<dbReference type="KEGG" id="fpp:FPB0191_01932"/>